<evidence type="ECO:0000256" key="3">
    <source>
        <dbReference type="SAM" id="Phobius"/>
    </source>
</evidence>
<evidence type="ECO:0000256" key="2">
    <source>
        <dbReference type="ARBA" id="ARBA00022842"/>
    </source>
</evidence>
<feature type="transmembrane region" description="Helical" evidence="3">
    <location>
        <begin position="16"/>
        <end position="35"/>
    </location>
</feature>
<evidence type="ECO:0000259" key="4">
    <source>
        <dbReference type="Pfam" id="PF03936"/>
    </source>
</evidence>
<gene>
    <name evidence="5" type="ORF">CASFOL_038864</name>
</gene>
<organism evidence="5 6">
    <name type="scientific">Castilleja foliolosa</name>
    <dbReference type="NCBI Taxonomy" id="1961234"/>
    <lineage>
        <taxon>Eukaryota</taxon>
        <taxon>Viridiplantae</taxon>
        <taxon>Streptophyta</taxon>
        <taxon>Embryophyta</taxon>
        <taxon>Tracheophyta</taxon>
        <taxon>Spermatophyta</taxon>
        <taxon>Magnoliopsida</taxon>
        <taxon>eudicotyledons</taxon>
        <taxon>Gunneridae</taxon>
        <taxon>Pentapetalae</taxon>
        <taxon>asterids</taxon>
        <taxon>lamiids</taxon>
        <taxon>Lamiales</taxon>
        <taxon>Orobanchaceae</taxon>
        <taxon>Pedicularideae</taxon>
        <taxon>Castillejinae</taxon>
        <taxon>Castilleja</taxon>
    </lineage>
</organism>
<sequence>MWYNKGYTPKLEEYMSNAWVTISVPVILTHAFFLVTNPIQNETIRCLYKYHNIVRFSGMILRLVNDLGTSPDEMDRGDVPKAIECYINESGASVEEAREHVKFMINETWKEMNEERVGAGNLFQPEFVRIAVDFARAAQYVYQYGDGFGTHSFPQMKHRILSLLFEPIVLGTDDGVADY</sequence>
<dbReference type="AlphaFoldDB" id="A0ABD3BJD2"/>
<comment type="caution">
    <text evidence="5">The sequence shown here is derived from an EMBL/GenBank/DDBJ whole genome shotgun (WGS) entry which is preliminary data.</text>
</comment>
<dbReference type="Proteomes" id="UP001632038">
    <property type="component" value="Unassembled WGS sequence"/>
</dbReference>
<evidence type="ECO:0000313" key="6">
    <source>
        <dbReference type="Proteomes" id="UP001632038"/>
    </source>
</evidence>
<keyword evidence="3" id="KW-0812">Transmembrane</keyword>
<dbReference type="InterPro" id="IPR008949">
    <property type="entry name" value="Isoprenoid_synthase_dom_sf"/>
</dbReference>
<dbReference type="PANTHER" id="PTHR31225">
    <property type="entry name" value="OS04G0344100 PROTEIN-RELATED"/>
    <property type="match status" value="1"/>
</dbReference>
<keyword evidence="6" id="KW-1185">Reference proteome</keyword>
<feature type="domain" description="Terpene synthase metal-binding" evidence="4">
    <location>
        <begin position="2"/>
        <end position="111"/>
    </location>
</feature>
<keyword evidence="3" id="KW-1133">Transmembrane helix</keyword>
<dbReference type="Gene3D" id="1.10.600.10">
    <property type="entry name" value="Farnesyl Diphosphate Synthase"/>
    <property type="match status" value="1"/>
</dbReference>
<reference evidence="6" key="1">
    <citation type="journal article" date="2024" name="IScience">
        <title>Strigolactones Initiate the Formation of Haustorium-like Structures in Castilleja.</title>
        <authorList>
            <person name="Buerger M."/>
            <person name="Peterson D."/>
            <person name="Chory J."/>
        </authorList>
    </citation>
    <scope>NUCLEOTIDE SEQUENCE [LARGE SCALE GENOMIC DNA]</scope>
</reference>
<keyword evidence="2" id="KW-0460">Magnesium</keyword>
<dbReference type="EMBL" id="JAVIJP010000083">
    <property type="protein sequence ID" value="KAL3617319.1"/>
    <property type="molecule type" value="Genomic_DNA"/>
</dbReference>
<evidence type="ECO:0000313" key="5">
    <source>
        <dbReference type="EMBL" id="KAL3617319.1"/>
    </source>
</evidence>
<dbReference type="InterPro" id="IPR050148">
    <property type="entry name" value="Terpene_synthase-like"/>
</dbReference>
<dbReference type="SUPFAM" id="SSF48576">
    <property type="entry name" value="Terpenoid synthases"/>
    <property type="match status" value="1"/>
</dbReference>
<accession>A0ABD3BJD2</accession>
<protein>
    <recommendedName>
        <fullName evidence="4">Terpene synthase metal-binding domain-containing protein</fullName>
    </recommendedName>
</protein>
<dbReference type="InterPro" id="IPR005630">
    <property type="entry name" value="Terpene_synthase_metal-bd"/>
</dbReference>
<dbReference type="GO" id="GO:0046872">
    <property type="term" value="F:metal ion binding"/>
    <property type="evidence" value="ECO:0007669"/>
    <property type="project" value="UniProtKB-KW"/>
</dbReference>
<proteinExistence type="predicted"/>
<dbReference type="PANTHER" id="PTHR31225:SF9">
    <property type="entry name" value="TERPENE SYNTHASE 10"/>
    <property type="match status" value="1"/>
</dbReference>
<dbReference type="Pfam" id="PF03936">
    <property type="entry name" value="Terpene_synth_C"/>
    <property type="match status" value="1"/>
</dbReference>
<keyword evidence="3" id="KW-0472">Membrane</keyword>
<name>A0ABD3BJD2_9LAMI</name>
<evidence type="ECO:0000256" key="1">
    <source>
        <dbReference type="ARBA" id="ARBA00022723"/>
    </source>
</evidence>
<keyword evidence="1" id="KW-0479">Metal-binding</keyword>